<evidence type="ECO:0000256" key="1">
    <source>
        <dbReference type="SAM" id="Phobius"/>
    </source>
</evidence>
<dbReference type="AlphaFoldDB" id="A0A9W9MK51"/>
<name>A0A9W9MK51_9EURO</name>
<keyword evidence="1" id="KW-0812">Transmembrane</keyword>
<gene>
    <name evidence="2" type="ORF">N7449_004908</name>
</gene>
<dbReference type="Proteomes" id="UP001150942">
    <property type="component" value="Unassembled WGS sequence"/>
</dbReference>
<comment type="caution">
    <text evidence="2">The sequence shown here is derived from an EMBL/GenBank/DDBJ whole genome shotgun (WGS) entry which is preliminary data.</text>
</comment>
<dbReference type="OrthoDB" id="655030at2759"/>
<proteinExistence type="predicted"/>
<evidence type="ECO:0000313" key="3">
    <source>
        <dbReference type="Proteomes" id="UP001150942"/>
    </source>
</evidence>
<feature type="transmembrane region" description="Helical" evidence="1">
    <location>
        <begin position="12"/>
        <end position="30"/>
    </location>
</feature>
<accession>A0A9W9MK51</accession>
<dbReference type="EMBL" id="JAPQKQ010000003">
    <property type="protein sequence ID" value="KAJ5202829.1"/>
    <property type="molecule type" value="Genomic_DNA"/>
</dbReference>
<keyword evidence="3" id="KW-1185">Reference proteome</keyword>
<reference evidence="2" key="1">
    <citation type="submission" date="2022-11" db="EMBL/GenBank/DDBJ databases">
        <authorList>
            <person name="Petersen C."/>
        </authorList>
    </citation>
    <scope>NUCLEOTIDE SEQUENCE</scope>
    <source>
        <strain evidence="2">IBT 20477</strain>
    </source>
</reference>
<evidence type="ECO:0000313" key="2">
    <source>
        <dbReference type="EMBL" id="KAJ5202829.1"/>
    </source>
</evidence>
<sequence>MTPHPAQFLAGKRIIVAGGSFAALYFVLALDQLWNPSLDRPEVIIDEKNERENCLEKDPYVGLGGVDLSPYFHEGRDGFL</sequence>
<protein>
    <submittedName>
        <fullName evidence="2">Uncharacterized protein</fullName>
    </submittedName>
</protein>
<keyword evidence="1" id="KW-1133">Transmembrane helix</keyword>
<organism evidence="2 3">
    <name type="scientific">Penicillium cf. viridicatum</name>
    <dbReference type="NCBI Taxonomy" id="2972119"/>
    <lineage>
        <taxon>Eukaryota</taxon>
        <taxon>Fungi</taxon>
        <taxon>Dikarya</taxon>
        <taxon>Ascomycota</taxon>
        <taxon>Pezizomycotina</taxon>
        <taxon>Eurotiomycetes</taxon>
        <taxon>Eurotiomycetidae</taxon>
        <taxon>Eurotiales</taxon>
        <taxon>Aspergillaceae</taxon>
        <taxon>Penicillium</taxon>
    </lineage>
</organism>
<keyword evidence="1" id="KW-0472">Membrane</keyword>
<reference evidence="2" key="2">
    <citation type="journal article" date="2023" name="IMA Fungus">
        <title>Comparative genomic study of the Penicillium genus elucidates a diverse pangenome and 15 lateral gene transfer events.</title>
        <authorList>
            <person name="Petersen C."/>
            <person name="Sorensen T."/>
            <person name="Nielsen M.R."/>
            <person name="Sondergaard T.E."/>
            <person name="Sorensen J.L."/>
            <person name="Fitzpatrick D.A."/>
            <person name="Frisvad J.C."/>
            <person name="Nielsen K.L."/>
        </authorList>
    </citation>
    <scope>NUCLEOTIDE SEQUENCE</scope>
    <source>
        <strain evidence="2">IBT 20477</strain>
    </source>
</reference>